<dbReference type="Proteomes" id="UP001240236">
    <property type="component" value="Unassembled WGS sequence"/>
</dbReference>
<dbReference type="AlphaFoldDB" id="A0AAE3W7N5"/>
<evidence type="ECO:0000313" key="1">
    <source>
        <dbReference type="EMBL" id="MDQ0371136.1"/>
    </source>
</evidence>
<sequence>MDDTSAAAAAPGIDPSVAHPARRYNYWLGGKDHFAADRASGDELEKHFPKVRDGAIANRALLQRATRFLAAEAGIRQFLDIGTGLPTADNTHEVAQRHAPDSRIVYVDNDPLVMVHARALLNSSPEGRTAYIEADLNDPESILADPILSETLDLTEPVGLMLIAVLHFIHGDGAAKPIVGRLLDALPSGSYLVATHATSDFGTPEQQALYRRLVEAGRSDVWTRPRDEFAALFDGLEIIDPGVVPASEWRPDPGTAIPDRSDINVWTAVGRKP</sequence>
<dbReference type="EMBL" id="JAUSUZ010000001">
    <property type="protein sequence ID" value="MDQ0371136.1"/>
    <property type="molecule type" value="Genomic_DNA"/>
</dbReference>
<dbReference type="SUPFAM" id="SSF53335">
    <property type="entry name" value="S-adenosyl-L-methionine-dependent methyltransferases"/>
    <property type="match status" value="1"/>
</dbReference>
<dbReference type="Gene3D" id="3.40.50.150">
    <property type="entry name" value="Vaccinia Virus protein VP39"/>
    <property type="match status" value="1"/>
</dbReference>
<reference evidence="1 2" key="1">
    <citation type="submission" date="2023-07" db="EMBL/GenBank/DDBJ databases">
        <title>Sequencing the genomes of 1000 actinobacteria strains.</title>
        <authorList>
            <person name="Klenk H.-P."/>
        </authorList>
    </citation>
    <scope>NUCLEOTIDE SEQUENCE [LARGE SCALE GENOMIC DNA]</scope>
    <source>
        <strain evidence="1 2">DSM 44709</strain>
    </source>
</reference>
<comment type="caution">
    <text evidence="1">The sequence shown here is derived from an EMBL/GenBank/DDBJ whole genome shotgun (WGS) entry which is preliminary data.</text>
</comment>
<protein>
    <recommendedName>
        <fullName evidence="3">S-adenosyl methyltransferase</fullName>
    </recommendedName>
</protein>
<dbReference type="Pfam" id="PF04672">
    <property type="entry name" value="Methyltransf_19"/>
    <property type="match status" value="1"/>
</dbReference>
<gene>
    <name evidence="1" type="ORF">J2S42_007805</name>
</gene>
<dbReference type="PIRSF" id="PIRSF017393">
    <property type="entry name" value="MTase_SAV2177"/>
    <property type="match status" value="1"/>
</dbReference>
<dbReference type="InterPro" id="IPR006764">
    <property type="entry name" value="SAM_dep_MeTrfase_SAV2177_type"/>
</dbReference>
<evidence type="ECO:0000313" key="2">
    <source>
        <dbReference type="Proteomes" id="UP001240236"/>
    </source>
</evidence>
<proteinExistence type="predicted"/>
<keyword evidence="2" id="KW-1185">Reference proteome</keyword>
<name>A0AAE3W7N5_9ACTN</name>
<organism evidence="1 2">
    <name type="scientific">Catenuloplanes indicus</name>
    <dbReference type="NCBI Taxonomy" id="137267"/>
    <lineage>
        <taxon>Bacteria</taxon>
        <taxon>Bacillati</taxon>
        <taxon>Actinomycetota</taxon>
        <taxon>Actinomycetes</taxon>
        <taxon>Micromonosporales</taxon>
        <taxon>Micromonosporaceae</taxon>
        <taxon>Catenuloplanes</taxon>
    </lineage>
</organism>
<dbReference type="RefSeq" id="WP_307247665.1">
    <property type="nucleotide sequence ID" value="NZ_JAUSUZ010000001.1"/>
</dbReference>
<accession>A0AAE3W7N5</accession>
<evidence type="ECO:0008006" key="3">
    <source>
        <dbReference type="Google" id="ProtNLM"/>
    </source>
</evidence>
<dbReference type="InterPro" id="IPR029063">
    <property type="entry name" value="SAM-dependent_MTases_sf"/>
</dbReference>